<name>A0A485M4D8_9ZZZZ</name>
<evidence type="ECO:0000313" key="6">
    <source>
        <dbReference type="EMBL" id="VFU18201.1"/>
    </source>
</evidence>
<dbReference type="GO" id="GO:0005524">
    <property type="term" value="F:ATP binding"/>
    <property type="evidence" value="ECO:0007669"/>
    <property type="project" value="UniProtKB-KW"/>
</dbReference>
<dbReference type="EMBL" id="CAADRN010000332">
    <property type="protein sequence ID" value="VFU18201.1"/>
    <property type="molecule type" value="Genomic_DNA"/>
</dbReference>
<organism evidence="6">
    <name type="scientific">anaerobic digester metagenome</name>
    <dbReference type="NCBI Taxonomy" id="1263854"/>
    <lineage>
        <taxon>unclassified sequences</taxon>
        <taxon>metagenomes</taxon>
        <taxon>ecological metagenomes</taxon>
    </lineage>
</organism>
<proteinExistence type="inferred from homology"/>
<reference evidence="6" key="1">
    <citation type="submission" date="2019-03" db="EMBL/GenBank/DDBJ databases">
        <authorList>
            <person name="Hao L."/>
        </authorList>
    </citation>
    <scope>NUCLEOTIDE SEQUENCE</scope>
</reference>
<dbReference type="InterPro" id="IPR042174">
    <property type="entry name" value="RecF_2"/>
</dbReference>
<dbReference type="AlphaFoldDB" id="A0A485M4D8"/>
<dbReference type="PANTHER" id="PTHR32182">
    <property type="entry name" value="DNA REPLICATION AND REPAIR PROTEIN RECF"/>
    <property type="match status" value="1"/>
</dbReference>
<evidence type="ECO:0000256" key="2">
    <source>
        <dbReference type="ARBA" id="ARBA00022705"/>
    </source>
</evidence>
<evidence type="ECO:0000256" key="5">
    <source>
        <dbReference type="ARBA" id="ARBA00023125"/>
    </source>
</evidence>
<keyword evidence="4" id="KW-0067">ATP-binding</keyword>
<dbReference type="InterPro" id="IPR018078">
    <property type="entry name" value="DNA-binding_RecF_CS"/>
</dbReference>
<dbReference type="InterPro" id="IPR027417">
    <property type="entry name" value="P-loop_NTPase"/>
</dbReference>
<dbReference type="GO" id="GO:0006302">
    <property type="term" value="P:double-strand break repair"/>
    <property type="evidence" value="ECO:0007669"/>
    <property type="project" value="TreeGrafter"/>
</dbReference>
<dbReference type="GO" id="GO:0003697">
    <property type="term" value="F:single-stranded DNA binding"/>
    <property type="evidence" value="ECO:0007669"/>
    <property type="project" value="InterPro"/>
</dbReference>
<evidence type="ECO:0000256" key="1">
    <source>
        <dbReference type="ARBA" id="ARBA00022490"/>
    </source>
</evidence>
<protein>
    <submittedName>
        <fullName evidence="6">RecA filament-DNA complex stabilisation, ssDNA and dsDNA binding, ATP binding</fullName>
    </submittedName>
</protein>
<dbReference type="GO" id="GO:0000731">
    <property type="term" value="P:DNA synthesis involved in DNA repair"/>
    <property type="evidence" value="ECO:0007669"/>
    <property type="project" value="TreeGrafter"/>
</dbReference>
<dbReference type="PANTHER" id="PTHR32182:SF0">
    <property type="entry name" value="DNA REPLICATION AND REPAIR PROTEIN RECF"/>
    <property type="match status" value="1"/>
</dbReference>
<keyword evidence="3" id="KW-0547">Nucleotide-binding</keyword>
<keyword evidence="1" id="KW-0963">Cytoplasm</keyword>
<evidence type="ECO:0000256" key="3">
    <source>
        <dbReference type="ARBA" id="ARBA00022741"/>
    </source>
</evidence>
<dbReference type="SUPFAM" id="SSF52540">
    <property type="entry name" value="P-loop containing nucleoside triphosphate hydrolases"/>
    <property type="match status" value="1"/>
</dbReference>
<sequence>MDYELGLFQPHYNHYLSRYNRVVSQRNNLLREIREKRIKNHTLQAWNEQLGRYGAKVLLFRLELLKKFSPHLRQLHLKLTTGRENLEIRYHSSFKVANMYSEEEIFNQYLEALIAVQEEEIARAQTLIGPHRDDLSFFLNGADSKTYGSQGQQRTVILTLKIAQILQWKIDVDEYPILLLDDVLLELDQVRRQALLNYVTGNVQVFLTSTSRENLKLDAGVNGNLYNVVNGKIVKV</sequence>
<dbReference type="HAMAP" id="MF_00365">
    <property type="entry name" value="RecF"/>
    <property type="match status" value="1"/>
</dbReference>
<accession>A0A485M4D8</accession>
<dbReference type="Gene3D" id="1.20.1050.90">
    <property type="entry name" value="RecF/RecN/SMC, N-terminal domain"/>
    <property type="match status" value="1"/>
</dbReference>
<dbReference type="GO" id="GO:0006260">
    <property type="term" value="P:DNA replication"/>
    <property type="evidence" value="ECO:0007669"/>
    <property type="project" value="UniProtKB-KW"/>
</dbReference>
<gene>
    <name evidence="6" type="ORF">SCFA_3980001</name>
</gene>
<keyword evidence="5" id="KW-0238">DNA-binding</keyword>
<dbReference type="NCBIfam" id="TIGR00611">
    <property type="entry name" value="recf"/>
    <property type="match status" value="1"/>
</dbReference>
<keyword evidence="2" id="KW-0235">DNA replication</keyword>
<dbReference type="PROSITE" id="PS00618">
    <property type="entry name" value="RECF_2"/>
    <property type="match status" value="1"/>
</dbReference>
<evidence type="ECO:0000256" key="4">
    <source>
        <dbReference type="ARBA" id="ARBA00022840"/>
    </source>
</evidence>
<dbReference type="InterPro" id="IPR001238">
    <property type="entry name" value="DNA-binding_RecF"/>
</dbReference>